<evidence type="ECO:0000313" key="1">
    <source>
        <dbReference type="EMBL" id="CAJ1374057.1"/>
    </source>
</evidence>
<name>A0AA36MNY7_9DINO</name>
<proteinExistence type="predicted"/>
<dbReference type="EMBL" id="CAUJNA010000228">
    <property type="protein sequence ID" value="CAJ1374057.1"/>
    <property type="molecule type" value="Genomic_DNA"/>
</dbReference>
<keyword evidence="2" id="KW-1185">Reference proteome</keyword>
<organism evidence="1 2">
    <name type="scientific">Effrenium voratum</name>
    <dbReference type="NCBI Taxonomy" id="2562239"/>
    <lineage>
        <taxon>Eukaryota</taxon>
        <taxon>Sar</taxon>
        <taxon>Alveolata</taxon>
        <taxon>Dinophyceae</taxon>
        <taxon>Suessiales</taxon>
        <taxon>Symbiodiniaceae</taxon>
        <taxon>Effrenium</taxon>
    </lineage>
</organism>
<comment type="caution">
    <text evidence="1">The sequence shown here is derived from an EMBL/GenBank/DDBJ whole genome shotgun (WGS) entry which is preliminary data.</text>
</comment>
<protein>
    <submittedName>
        <fullName evidence="1">Uncharacterized protein</fullName>
    </submittedName>
</protein>
<accession>A0AA36MNY7</accession>
<gene>
    <name evidence="1" type="ORF">EVOR1521_LOCUS3692</name>
</gene>
<sequence>MAVRLRCWLRCHEWPRQLQLSRATRRITVGVPDRVKGLYRAATAPSQPISLQDKVEHCLLRLEQISSERADPLKPRYQRLLKEVYQARGALSSPQLLRVLAMLSQHPLVLYSDAARPLLETATQRLAVAKLENPSASQLAGACLSLAFIAASKPALEREPQKAALRLLLPRALEAQLSPSTSPAGFLTQPLLAAALLPLEVDVSAAASVVLNEESFWRIGRAGGPGGAQSKQLAHAVAALGMLKDQGAVLPSNTVQRVQRLLDLDRVAAELPELVLMFQGLRGLSLDETRLGLGLRDLQRARLALRGAGAVPVLELCEVLQLLLTCGRLTPEEPFVFDYFRLAANNVDRLLRGERRLLKSSLEHLATQLGLEPGVSWTDLAQAPAFPASSQEAAVCQLARFDWFSRKSRAQIPWSKHRGRLR</sequence>
<evidence type="ECO:0000313" key="2">
    <source>
        <dbReference type="Proteomes" id="UP001178507"/>
    </source>
</evidence>
<dbReference type="AlphaFoldDB" id="A0AA36MNY7"/>
<reference evidence="1" key="1">
    <citation type="submission" date="2023-08" db="EMBL/GenBank/DDBJ databases">
        <authorList>
            <person name="Chen Y."/>
            <person name="Shah S."/>
            <person name="Dougan E. K."/>
            <person name="Thang M."/>
            <person name="Chan C."/>
        </authorList>
    </citation>
    <scope>NUCLEOTIDE SEQUENCE</scope>
</reference>
<dbReference type="Proteomes" id="UP001178507">
    <property type="component" value="Unassembled WGS sequence"/>
</dbReference>